<dbReference type="Proteomes" id="UP001164929">
    <property type="component" value="Chromosome 12"/>
</dbReference>
<gene>
    <name evidence="1" type="ORF">NC653_028607</name>
</gene>
<proteinExistence type="predicted"/>
<keyword evidence="2" id="KW-1185">Reference proteome</keyword>
<dbReference type="EMBL" id="JAQIZT010000012">
    <property type="protein sequence ID" value="KAJ6976517.1"/>
    <property type="molecule type" value="Genomic_DNA"/>
</dbReference>
<reference evidence="1" key="1">
    <citation type="journal article" date="2023" name="Mol. Ecol. Resour.">
        <title>Chromosome-level genome assembly of a triploid poplar Populus alba 'Berolinensis'.</title>
        <authorList>
            <person name="Chen S."/>
            <person name="Yu Y."/>
            <person name="Wang X."/>
            <person name="Wang S."/>
            <person name="Zhang T."/>
            <person name="Zhou Y."/>
            <person name="He R."/>
            <person name="Meng N."/>
            <person name="Wang Y."/>
            <person name="Liu W."/>
            <person name="Liu Z."/>
            <person name="Liu J."/>
            <person name="Guo Q."/>
            <person name="Huang H."/>
            <person name="Sederoff R.R."/>
            <person name="Wang G."/>
            <person name="Qu G."/>
            <person name="Chen S."/>
        </authorList>
    </citation>
    <scope>NUCLEOTIDE SEQUENCE</scope>
    <source>
        <strain evidence="1">SC-2020</strain>
    </source>
</reference>
<name>A0AAD6M2Y4_9ROSI</name>
<protein>
    <submittedName>
        <fullName evidence="1">Uncharacterized protein</fullName>
    </submittedName>
</protein>
<dbReference type="AlphaFoldDB" id="A0AAD6M2Y4"/>
<evidence type="ECO:0000313" key="1">
    <source>
        <dbReference type="EMBL" id="KAJ6976517.1"/>
    </source>
</evidence>
<sequence length="114" mass="13359">MSILEISTTVFPTLTLVWKYLQVNLQFHIYSAPHEEWTISIHPSSEDLEIKDRPNEDWKLQRKTLSIAFKNEWTISMHPSSEDLGVKDRTSEDWFSLVDAERERPLRTTNPTAS</sequence>
<accession>A0AAD6M2Y4</accession>
<organism evidence="1 2">
    <name type="scientific">Populus alba x Populus x berolinensis</name>
    <dbReference type="NCBI Taxonomy" id="444605"/>
    <lineage>
        <taxon>Eukaryota</taxon>
        <taxon>Viridiplantae</taxon>
        <taxon>Streptophyta</taxon>
        <taxon>Embryophyta</taxon>
        <taxon>Tracheophyta</taxon>
        <taxon>Spermatophyta</taxon>
        <taxon>Magnoliopsida</taxon>
        <taxon>eudicotyledons</taxon>
        <taxon>Gunneridae</taxon>
        <taxon>Pentapetalae</taxon>
        <taxon>rosids</taxon>
        <taxon>fabids</taxon>
        <taxon>Malpighiales</taxon>
        <taxon>Salicaceae</taxon>
        <taxon>Saliceae</taxon>
        <taxon>Populus</taxon>
    </lineage>
</organism>
<comment type="caution">
    <text evidence="1">The sequence shown here is derived from an EMBL/GenBank/DDBJ whole genome shotgun (WGS) entry which is preliminary data.</text>
</comment>
<evidence type="ECO:0000313" key="2">
    <source>
        <dbReference type="Proteomes" id="UP001164929"/>
    </source>
</evidence>